<dbReference type="PANTHER" id="PTHR12271">
    <property type="entry name" value="POLY A POLYMERASE CID PAP -RELATED"/>
    <property type="match status" value="1"/>
</dbReference>
<keyword evidence="5" id="KW-1185">Reference proteome</keyword>
<feature type="region of interest" description="Disordered" evidence="2">
    <location>
        <begin position="327"/>
        <end position="354"/>
    </location>
</feature>
<dbReference type="InterPro" id="IPR000571">
    <property type="entry name" value="Znf_CCCH"/>
</dbReference>
<feature type="compositionally biased region" description="Pro residues" evidence="2">
    <location>
        <begin position="327"/>
        <end position="336"/>
    </location>
</feature>
<dbReference type="Pfam" id="PF22600">
    <property type="entry name" value="MTPAP-like_central"/>
    <property type="match status" value="1"/>
</dbReference>
<sequence>MLAPSRDFEVAVLETFDAVKALVKSTFGSSAQVLPFGSFVQGAHLQDDSDLDVCIDLPKRSLEGAAQQEVLRKLLGHCGSAPWRVVEARLQKSVKVPIIIVRYTTSDIEVEVDISVGLQCQNLRKDFTDRLVRAVLEDRPMVVDLLRLVKTWARLERLHKAWDGFISSLGWTLIVLFFCIQTKKLDEHRRWSKDSVGFLLAMLAVPEPRRKCNQALIQQHLLEFFVWLSETAKICARGTGKADCALAMSLVEGKLIEVPTDGGAPPIFVEDPGARVFKSTSENVARSARASCWDVVLQRAQAAQQRLRAQERGPACLDSWLAQLPRPAPAPSPEAPQAPGAAAPKAAGKRPAAFGAPRNVRPRVACKWFMIGQCWDGANCPRSHEWW</sequence>
<dbReference type="EMBL" id="CAUJNA010000142">
    <property type="protein sequence ID" value="CAJ1372587.1"/>
    <property type="molecule type" value="Genomic_DNA"/>
</dbReference>
<feature type="zinc finger region" description="C3H1-type" evidence="1">
    <location>
        <begin position="361"/>
        <end position="387"/>
    </location>
</feature>
<organism evidence="4 5">
    <name type="scientific">Effrenium voratum</name>
    <dbReference type="NCBI Taxonomy" id="2562239"/>
    <lineage>
        <taxon>Eukaryota</taxon>
        <taxon>Sar</taxon>
        <taxon>Alveolata</taxon>
        <taxon>Dinophyceae</taxon>
        <taxon>Suessiales</taxon>
        <taxon>Symbiodiniaceae</taxon>
        <taxon>Effrenium</taxon>
    </lineage>
</organism>
<proteinExistence type="predicted"/>
<gene>
    <name evidence="4" type="ORF">EVOR1521_LOCUS2626</name>
</gene>
<dbReference type="GO" id="GO:0008270">
    <property type="term" value="F:zinc ion binding"/>
    <property type="evidence" value="ECO:0007669"/>
    <property type="project" value="UniProtKB-KW"/>
</dbReference>
<dbReference type="GO" id="GO:0016779">
    <property type="term" value="F:nucleotidyltransferase activity"/>
    <property type="evidence" value="ECO:0007669"/>
    <property type="project" value="TreeGrafter"/>
</dbReference>
<dbReference type="CDD" id="cd05402">
    <property type="entry name" value="NT_PAP_TUTase"/>
    <property type="match status" value="1"/>
</dbReference>
<dbReference type="SMART" id="SM00356">
    <property type="entry name" value="ZnF_C3H1"/>
    <property type="match status" value="1"/>
</dbReference>
<dbReference type="SUPFAM" id="SSF81301">
    <property type="entry name" value="Nucleotidyltransferase"/>
    <property type="match status" value="1"/>
</dbReference>
<evidence type="ECO:0000256" key="2">
    <source>
        <dbReference type="SAM" id="MobiDB-lite"/>
    </source>
</evidence>
<comment type="caution">
    <text evidence="4">The sequence shown here is derived from an EMBL/GenBank/DDBJ whole genome shotgun (WGS) entry which is preliminary data.</text>
</comment>
<dbReference type="PROSITE" id="PS50103">
    <property type="entry name" value="ZF_C3H1"/>
    <property type="match status" value="1"/>
</dbReference>
<dbReference type="GO" id="GO:0031123">
    <property type="term" value="P:RNA 3'-end processing"/>
    <property type="evidence" value="ECO:0007669"/>
    <property type="project" value="TreeGrafter"/>
</dbReference>
<evidence type="ECO:0000256" key="1">
    <source>
        <dbReference type="PROSITE-ProRule" id="PRU00723"/>
    </source>
</evidence>
<evidence type="ECO:0000313" key="4">
    <source>
        <dbReference type="EMBL" id="CAJ1372587.1"/>
    </source>
</evidence>
<name>A0AA36MMH5_9DINO</name>
<dbReference type="SUPFAM" id="SSF81631">
    <property type="entry name" value="PAP/OAS1 substrate-binding domain"/>
    <property type="match status" value="1"/>
</dbReference>
<reference evidence="4" key="1">
    <citation type="submission" date="2023-08" db="EMBL/GenBank/DDBJ databases">
        <authorList>
            <person name="Chen Y."/>
            <person name="Shah S."/>
            <person name="Dougan E. K."/>
            <person name="Thang M."/>
            <person name="Chan C."/>
        </authorList>
    </citation>
    <scope>NUCLEOTIDE SEQUENCE</scope>
</reference>
<protein>
    <recommendedName>
        <fullName evidence="3">C3H1-type domain-containing protein</fullName>
    </recommendedName>
</protein>
<keyword evidence="1" id="KW-0862">Zinc</keyword>
<feature type="compositionally biased region" description="Low complexity" evidence="2">
    <location>
        <begin position="337"/>
        <end position="354"/>
    </location>
</feature>
<feature type="domain" description="C3H1-type" evidence="3">
    <location>
        <begin position="361"/>
        <end position="387"/>
    </location>
</feature>
<dbReference type="PANTHER" id="PTHR12271:SF123">
    <property type="entry name" value="PROTEIN HESO1"/>
    <property type="match status" value="1"/>
</dbReference>
<dbReference type="InterPro" id="IPR043519">
    <property type="entry name" value="NT_sf"/>
</dbReference>
<evidence type="ECO:0000259" key="3">
    <source>
        <dbReference type="PROSITE" id="PS50103"/>
    </source>
</evidence>
<evidence type="ECO:0000313" key="5">
    <source>
        <dbReference type="Proteomes" id="UP001178507"/>
    </source>
</evidence>
<keyword evidence="1" id="KW-0863">Zinc-finger</keyword>
<dbReference type="Gene3D" id="3.30.460.10">
    <property type="entry name" value="Beta Polymerase, domain 2"/>
    <property type="match status" value="1"/>
</dbReference>
<dbReference type="Gene3D" id="1.10.1410.10">
    <property type="match status" value="1"/>
</dbReference>
<feature type="non-terminal residue" evidence="4">
    <location>
        <position position="387"/>
    </location>
</feature>
<keyword evidence="1" id="KW-0479">Metal-binding</keyword>
<dbReference type="AlphaFoldDB" id="A0AA36MMH5"/>
<dbReference type="InterPro" id="IPR054708">
    <property type="entry name" value="MTPAP-like_central"/>
</dbReference>
<dbReference type="Proteomes" id="UP001178507">
    <property type="component" value="Unassembled WGS sequence"/>
</dbReference>
<accession>A0AA36MMH5</accession>